<dbReference type="GO" id="GO:0005737">
    <property type="term" value="C:cytoplasm"/>
    <property type="evidence" value="ECO:0007669"/>
    <property type="project" value="UniProtKB-SubCell"/>
</dbReference>
<keyword evidence="2" id="KW-0963">Cytoplasm</keyword>
<dbReference type="InterPro" id="IPR006015">
    <property type="entry name" value="Universal_stress_UspA"/>
</dbReference>
<sequence>MLQQYKNVLAPVDGSKATPQVIAKAIEIAKQNNTHLDILNVVEVNQFSDSYGGAVSGDVIYSLVEEIEQRLDDLKQQALDAGLEDVSIHVRFGNPKSVIAREFPADHANELIVVGTTGLSAVERFMVGSVTSYVNRNAKCDVLIVKIK</sequence>
<dbReference type="AlphaFoldDB" id="A0A0R2A809"/>
<comment type="subcellular location">
    <subcellularLocation>
        <location evidence="2">Cytoplasm</location>
    </subcellularLocation>
</comment>
<dbReference type="Proteomes" id="UP000051733">
    <property type="component" value="Unassembled WGS sequence"/>
</dbReference>
<dbReference type="PIRSF" id="PIRSF006276">
    <property type="entry name" value="UspA"/>
    <property type="match status" value="1"/>
</dbReference>
<keyword evidence="5" id="KW-1185">Reference proteome</keyword>
<dbReference type="InterPro" id="IPR006016">
    <property type="entry name" value="UspA"/>
</dbReference>
<organism evidence="4 5">
    <name type="scientific">Paucilactobacillus vaccinostercus DSM 20634</name>
    <dbReference type="NCBI Taxonomy" id="1423813"/>
    <lineage>
        <taxon>Bacteria</taxon>
        <taxon>Bacillati</taxon>
        <taxon>Bacillota</taxon>
        <taxon>Bacilli</taxon>
        <taxon>Lactobacillales</taxon>
        <taxon>Lactobacillaceae</taxon>
        <taxon>Paucilactobacillus</taxon>
    </lineage>
</organism>
<dbReference type="PANTHER" id="PTHR46268">
    <property type="entry name" value="STRESS RESPONSE PROTEIN NHAX"/>
    <property type="match status" value="1"/>
</dbReference>
<dbReference type="RefSeq" id="WP_057778987.1">
    <property type="nucleotide sequence ID" value="NZ_AYYY01000025.1"/>
</dbReference>
<accession>A0A0R2A809</accession>
<evidence type="ECO:0000313" key="4">
    <source>
        <dbReference type="EMBL" id="KRM61652.1"/>
    </source>
</evidence>
<dbReference type="Gene3D" id="3.40.50.620">
    <property type="entry name" value="HUPs"/>
    <property type="match status" value="1"/>
</dbReference>
<dbReference type="SUPFAM" id="SSF52402">
    <property type="entry name" value="Adenine nucleotide alpha hydrolases-like"/>
    <property type="match status" value="1"/>
</dbReference>
<protein>
    <recommendedName>
        <fullName evidence="2">Universal stress protein</fullName>
    </recommendedName>
</protein>
<name>A0A0R2A809_9LACO</name>
<comment type="caution">
    <text evidence="4">The sequence shown here is derived from an EMBL/GenBank/DDBJ whole genome shotgun (WGS) entry which is preliminary data.</text>
</comment>
<dbReference type="OrthoDB" id="9789668at2"/>
<dbReference type="InterPro" id="IPR014729">
    <property type="entry name" value="Rossmann-like_a/b/a_fold"/>
</dbReference>
<reference evidence="4 5" key="1">
    <citation type="journal article" date="2015" name="Genome Announc.">
        <title>Expanding the biotechnology potential of lactobacilli through comparative genomics of 213 strains and associated genera.</title>
        <authorList>
            <person name="Sun Z."/>
            <person name="Harris H.M."/>
            <person name="McCann A."/>
            <person name="Guo C."/>
            <person name="Argimon S."/>
            <person name="Zhang W."/>
            <person name="Yang X."/>
            <person name="Jeffery I.B."/>
            <person name="Cooney J.C."/>
            <person name="Kagawa T.F."/>
            <person name="Liu W."/>
            <person name="Song Y."/>
            <person name="Salvetti E."/>
            <person name="Wrobel A."/>
            <person name="Rasinkangas P."/>
            <person name="Parkhill J."/>
            <person name="Rea M.C."/>
            <person name="O'Sullivan O."/>
            <person name="Ritari J."/>
            <person name="Douillard F.P."/>
            <person name="Paul Ross R."/>
            <person name="Yang R."/>
            <person name="Briner A.E."/>
            <person name="Felis G.E."/>
            <person name="de Vos W.M."/>
            <person name="Barrangou R."/>
            <person name="Klaenhammer T.R."/>
            <person name="Caufield P.W."/>
            <person name="Cui Y."/>
            <person name="Zhang H."/>
            <person name="O'Toole P.W."/>
        </authorList>
    </citation>
    <scope>NUCLEOTIDE SEQUENCE [LARGE SCALE GENOMIC DNA]</scope>
    <source>
        <strain evidence="4 5">DSM 20634</strain>
    </source>
</reference>
<dbReference type="PRINTS" id="PR01438">
    <property type="entry name" value="UNVRSLSTRESS"/>
</dbReference>
<evidence type="ECO:0000313" key="5">
    <source>
        <dbReference type="Proteomes" id="UP000051733"/>
    </source>
</evidence>
<feature type="domain" description="UspA" evidence="3">
    <location>
        <begin position="5"/>
        <end position="146"/>
    </location>
</feature>
<dbReference type="Pfam" id="PF00582">
    <property type="entry name" value="Usp"/>
    <property type="match status" value="1"/>
</dbReference>
<evidence type="ECO:0000259" key="3">
    <source>
        <dbReference type="Pfam" id="PF00582"/>
    </source>
</evidence>
<evidence type="ECO:0000256" key="1">
    <source>
        <dbReference type="ARBA" id="ARBA00008791"/>
    </source>
</evidence>
<dbReference type="PANTHER" id="PTHR46268:SF6">
    <property type="entry name" value="UNIVERSAL STRESS PROTEIN UP12"/>
    <property type="match status" value="1"/>
</dbReference>
<proteinExistence type="inferred from homology"/>
<evidence type="ECO:0000256" key="2">
    <source>
        <dbReference type="PIRNR" id="PIRNR006276"/>
    </source>
</evidence>
<comment type="similarity">
    <text evidence="1 2">Belongs to the universal stress protein A family.</text>
</comment>
<dbReference type="EMBL" id="AYYY01000025">
    <property type="protein sequence ID" value="KRM61652.1"/>
    <property type="molecule type" value="Genomic_DNA"/>
</dbReference>
<dbReference type="PATRIC" id="fig|1423813.3.peg.1757"/>
<gene>
    <name evidence="4" type="ORF">FC26_GL001730</name>
</gene>
<dbReference type="CDD" id="cd00293">
    <property type="entry name" value="USP-like"/>
    <property type="match status" value="1"/>
</dbReference>